<feature type="compositionally biased region" description="Low complexity" evidence="2">
    <location>
        <begin position="228"/>
        <end position="246"/>
    </location>
</feature>
<feature type="compositionally biased region" description="Polar residues" evidence="2">
    <location>
        <begin position="122"/>
        <end position="135"/>
    </location>
</feature>
<dbReference type="PROSITE" id="PS50026">
    <property type="entry name" value="EGF_3"/>
    <property type="match status" value="1"/>
</dbReference>
<dbReference type="PROSITE" id="PS01186">
    <property type="entry name" value="EGF_2"/>
    <property type="match status" value="1"/>
</dbReference>
<dbReference type="AlphaFoldDB" id="A0A1I7T260"/>
<keyword evidence="4" id="KW-1185">Reference proteome</keyword>
<accession>A0A1I7T260</accession>
<evidence type="ECO:0000259" key="3">
    <source>
        <dbReference type="PROSITE" id="PS50026"/>
    </source>
</evidence>
<proteinExistence type="predicted"/>
<comment type="caution">
    <text evidence="1">Lacks conserved residue(s) required for the propagation of feature annotation.</text>
</comment>
<dbReference type="Gene3D" id="2.10.25.10">
    <property type="entry name" value="Laminin"/>
    <property type="match status" value="1"/>
</dbReference>
<feature type="compositionally biased region" description="Low complexity" evidence="2">
    <location>
        <begin position="26"/>
        <end position="83"/>
    </location>
</feature>
<feature type="region of interest" description="Disordered" evidence="2">
    <location>
        <begin position="266"/>
        <end position="290"/>
    </location>
</feature>
<name>A0A1I7T260_9PELO</name>
<dbReference type="PROSITE" id="PS00022">
    <property type="entry name" value="EGF_1"/>
    <property type="match status" value="1"/>
</dbReference>
<keyword evidence="1" id="KW-0245">EGF-like domain</keyword>
<dbReference type="Proteomes" id="UP000095282">
    <property type="component" value="Unplaced"/>
</dbReference>
<dbReference type="eggNOG" id="ENOG502SEXN">
    <property type="taxonomic scope" value="Eukaryota"/>
</dbReference>
<dbReference type="CDD" id="cd00054">
    <property type="entry name" value="EGF_CA"/>
    <property type="match status" value="1"/>
</dbReference>
<dbReference type="SUPFAM" id="SSF57196">
    <property type="entry name" value="EGF/Laminin"/>
    <property type="match status" value="1"/>
</dbReference>
<sequence length="813" mass="87450">MFEIAMAATQNCESLESALCNCSNQTSSSKSSSSTQQVTSPMTSTTTSTSINSTTDFKTSKLSTVSTTTRSTSTVSPTISTESTSKDTASYSMSTTSKTEKYDNSKTSTQSSSTSEIMTSTVMNSTEHSTDTSPVSKDLKTTTTYMSSTTNSSSTTSFPTDNDSDIIFLFNDYWFDETEALVVETTVPSLEIIDVSAIITYSTSPKSSSTNSKGQDSGQIIDVENQITHPTPTQSPTISSSSERTTNVGGEIIDVENIITYSTSSQKGYSSTIRQSESSKAVATEGGTTKQSVDIVDVSDVITHSTPMFHNGSLASSSSSSSLLSSSSPSSSSSSSSSRSSSSSSASPSSSSFSSLSSSTAAVSSRQSLSTKSSDSADSTSSAPWTEHAKAADSISSTTIQSETIDDFTGKSSDSSQITTSSTSFFDSSRMMSITDSISTTINPSCSIQCPDGYIAGSSLCFLIADLSNIKSYQSALSFCQTVNLRNLISLEHLRNFNDLQLLKMRVNSLQSTSFYFANGGGSIQERIDKQAQVFNINMLTAMTSPVEMTVGISEATSNVSAICVLPRKILTDSINFKRVPEYCNISQCYVESALNVLELNNILSTSKETIDISSSTSITCSYTKTVTSVTCGTRGNMMPNPTTISCEVEEQKVVVKKIKTGKQDTFVTAKRNIQLRIVLERKKISDRIQMSTCWFTSDSCTSDTCNGHGKCSDTLGDVKCDCDWGYEGVSCEVNKDRTTNTTDGFFTRFAMIQWMLEAYNANQVVRCVHLNEWERDFECRRAWGIMAAPRLVIPLGLMAVTLGVIFQSSLIL</sequence>
<keyword evidence="1" id="KW-1015">Disulfide bond</keyword>
<dbReference type="WBParaSite" id="Csp11.Scaffold475.g1700.t1">
    <property type="protein sequence ID" value="Csp11.Scaffold475.g1700.t1"/>
    <property type="gene ID" value="Csp11.Scaffold475.g1700"/>
</dbReference>
<reference evidence="5" key="1">
    <citation type="submission" date="2016-11" db="UniProtKB">
        <authorList>
            <consortium name="WormBaseParasite"/>
        </authorList>
    </citation>
    <scope>IDENTIFICATION</scope>
</reference>
<evidence type="ECO:0000313" key="4">
    <source>
        <dbReference type="Proteomes" id="UP000095282"/>
    </source>
</evidence>
<evidence type="ECO:0000256" key="2">
    <source>
        <dbReference type="SAM" id="MobiDB-lite"/>
    </source>
</evidence>
<dbReference type="InterPro" id="IPR000742">
    <property type="entry name" value="EGF"/>
</dbReference>
<feature type="region of interest" description="Disordered" evidence="2">
    <location>
        <begin position="26"/>
        <end position="137"/>
    </location>
</feature>
<feature type="region of interest" description="Disordered" evidence="2">
    <location>
        <begin position="228"/>
        <end position="251"/>
    </location>
</feature>
<feature type="compositionally biased region" description="Low complexity" evidence="2">
    <location>
        <begin position="313"/>
        <end position="383"/>
    </location>
</feature>
<feature type="compositionally biased region" description="Low complexity" evidence="2">
    <location>
        <begin position="105"/>
        <end position="121"/>
    </location>
</feature>
<feature type="region of interest" description="Disordered" evidence="2">
    <location>
        <begin position="312"/>
        <end position="398"/>
    </location>
</feature>
<evidence type="ECO:0000313" key="5">
    <source>
        <dbReference type="WBParaSite" id="Csp11.Scaffold475.g1700.t1"/>
    </source>
</evidence>
<evidence type="ECO:0000256" key="1">
    <source>
        <dbReference type="PROSITE-ProRule" id="PRU00076"/>
    </source>
</evidence>
<dbReference type="STRING" id="1561998.A0A1I7T260"/>
<feature type="domain" description="EGF-like" evidence="3">
    <location>
        <begin position="697"/>
        <end position="733"/>
    </location>
</feature>
<protein>
    <submittedName>
        <fullName evidence="5">EGF-like domain-containing protein</fullName>
    </submittedName>
</protein>
<feature type="disulfide bond" evidence="1">
    <location>
        <begin position="723"/>
        <end position="732"/>
    </location>
</feature>
<feature type="compositionally biased region" description="Polar residues" evidence="2">
    <location>
        <begin position="86"/>
        <end position="97"/>
    </location>
</feature>
<organism evidence="4 5">
    <name type="scientific">Caenorhabditis tropicalis</name>
    <dbReference type="NCBI Taxonomy" id="1561998"/>
    <lineage>
        <taxon>Eukaryota</taxon>
        <taxon>Metazoa</taxon>
        <taxon>Ecdysozoa</taxon>
        <taxon>Nematoda</taxon>
        <taxon>Chromadorea</taxon>
        <taxon>Rhabditida</taxon>
        <taxon>Rhabditina</taxon>
        <taxon>Rhabditomorpha</taxon>
        <taxon>Rhabditoidea</taxon>
        <taxon>Rhabditidae</taxon>
        <taxon>Peloderinae</taxon>
        <taxon>Caenorhabditis</taxon>
    </lineage>
</organism>